<evidence type="ECO:0000256" key="7">
    <source>
        <dbReference type="ARBA" id="ARBA00022989"/>
    </source>
</evidence>
<keyword evidence="5" id="KW-0997">Cell inner membrane</keyword>
<evidence type="ECO:0000313" key="14">
    <source>
        <dbReference type="Proteomes" id="UP000252387"/>
    </source>
</evidence>
<dbReference type="NCBIfam" id="TIGR02532">
    <property type="entry name" value="IV_pilin_GFxxxE"/>
    <property type="match status" value="1"/>
</dbReference>
<proteinExistence type="inferred from homology"/>
<evidence type="ECO:0000256" key="10">
    <source>
        <dbReference type="ARBA" id="ARBA00030775"/>
    </source>
</evidence>
<name>A0A368KGF8_9GAMM</name>
<feature type="domain" description="General secretion pathway GspH" evidence="12">
    <location>
        <begin position="73"/>
        <end position="190"/>
    </location>
</feature>
<evidence type="ECO:0000256" key="1">
    <source>
        <dbReference type="ARBA" id="ARBA00004377"/>
    </source>
</evidence>
<evidence type="ECO:0000256" key="4">
    <source>
        <dbReference type="ARBA" id="ARBA00022481"/>
    </source>
</evidence>
<sequence>MRVLSRQRSASLVGARRSGIAGDGPPWRAMARRGERGFTLVELMITLAVAIVLLVIAVPSFRSLTLSNKLTTAANDMVNAINVARMEAIKRNANTQLCSNSASVNSADALGTACSTQTGAVYAMAGAGANPVLAGTVGIGTSVQLSGDVVAIRFGGQGLGQAVGATSPYTGTVADICTGQMGSDNHRVITMTTGSILVVATSSGACP</sequence>
<dbReference type="GO" id="GO:0005886">
    <property type="term" value="C:plasma membrane"/>
    <property type="evidence" value="ECO:0007669"/>
    <property type="project" value="UniProtKB-SubCell"/>
</dbReference>
<evidence type="ECO:0000259" key="12">
    <source>
        <dbReference type="Pfam" id="PF12019"/>
    </source>
</evidence>
<keyword evidence="6 11" id="KW-0812">Transmembrane</keyword>
<evidence type="ECO:0000256" key="3">
    <source>
        <dbReference type="ARBA" id="ARBA00022475"/>
    </source>
</evidence>
<dbReference type="Pfam" id="PF12019">
    <property type="entry name" value="GspH"/>
    <property type="match status" value="1"/>
</dbReference>
<dbReference type="InterPro" id="IPR045584">
    <property type="entry name" value="Pilin-like"/>
</dbReference>
<evidence type="ECO:0000256" key="6">
    <source>
        <dbReference type="ARBA" id="ARBA00022692"/>
    </source>
</evidence>
<dbReference type="Pfam" id="PF07963">
    <property type="entry name" value="N_methyl"/>
    <property type="match status" value="1"/>
</dbReference>
<dbReference type="SUPFAM" id="SSF54523">
    <property type="entry name" value="Pili subunits"/>
    <property type="match status" value="1"/>
</dbReference>
<evidence type="ECO:0000256" key="9">
    <source>
        <dbReference type="ARBA" id="ARBA00025772"/>
    </source>
</evidence>
<organism evidence="13 14">
    <name type="scientific">Rhodanobacter denitrificans</name>
    <dbReference type="NCBI Taxonomy" id="666685"/>
    <lineage>
        <taxon>Bacteria</taxon>
        <taxon>Pseudomonadati</taxon>
        <taxon>Pseudomonadota</taxon>
        <taxon>Gammaproteobacteria</taxon>
        <taxon>Lysobacterales</taxon>
        <taxon>Rhodanobacteraceae</taxon>
        <taxon>Rhodanobacter</taxon>
    </lineage>
</organism>
<gene>
    <name evidence="13" type="ORF">DEO45_04435</name>
</gene>
<evidence type="ECO:0000313" key="13">
    <source>
        <dbReference type="EMBL" id="RCS30999.1"/>
    </source>
</evidence>
<dbReference type="AlphaFoldDB" id="A0A368KGF8"/>
<accession>A0A368KGF8</accession>
<dbReference type="GO" id="GO:0015627">
    <property type="term" value="C:type II protein secretion system complex"/>
    <property type="evidence" value="ECO:0007669"/>
    <property type="project" value="InterPro"/>
</dbReference>
<protein>
    <recommendedName>
        <fullName evidence="2">Type II secretion system protein H</fullName>
    </recommendedName>
    <alternativeName>
        <fullName evidence="10">General secretion pathway protein H</fullName>
    </alternativeName>
</protein>
<dbReference type="OrthoDB" id="2313614at2"/>
<feature type="transmembrane region" description="Helical" evidence="11">
    <location>
        <begin position="38"/>
        <end position="61"/>
    </location>
</feature>
<dbReference type="PROSITE" id="PS00409">
    <property type="entry name" value="PROKAR_NTER_METHYL"/>
    <property type="match status" value="1"/>
</dbReference>
<evidence type="ECO:0000256" key="8">
    <source>
        <dbReference type="ARBA" id="ARBA00023136"/>
    </source>
</evidence>
<dbReference type="EMBL" id="QFWQ01000003">
    <property type="protein sequence ID" value="RCS30999.1"/>
    <property type="molecule type" value="Genomic_DNA"/>
</dbReference>
<dbReference type="Gene3D" id="3.30.700.10">
    <property type="entry name" value="Glycoprotein, Type 4 Pilin"/>
    <property type="match status" value="1"/>
</dbReference>
<comment type="similarity">
    <text evidence="9">Belongs to the GSP H family.</text>
</comment>
<reference evidence="13 14" key="1">
    <citation type="submission" date="2018-05" db="EMBL/GenBank/DDBJ databases">
        <title>Draft genome sequence of Rhodanobacter denitrificans Yn1 isolated from gold copper mine.</title>
        <authorList>
            <person name="Yang N."/>
            <person name="Mazhar H.S."/>
            <person name="Rensing C."/>
        </authorList>
    </citation>
    <scope>NUCLEOTIDE SEQUENCE [LARGE SCALE GENOMIC DNA]</scope>
    <source>
        <strain evidence="13 14">Yn1</strain>
    </source>
</reference>
<keyword evidence="7 11" id="KW-1133">Transmembrane helix</keyword>
<keyword evidence="14" id="KW-1185">Reference proteome</keyword>
<dbReference type="Proteomes" id="UP000252387">
    <property type="component" value="Unassembled WGS sequence"/>
</dbReference>
<keyword evidence="4" id="KW-0488">Methylation</keyword>
<evidence type="ECO:0000256" key="2">
    <source>
        <dbReference type="ARBA" id="ARBA00021549"/>
    </source>
</evidence>
<dbReference type="GO" id="GO:0015628">
    <property type="term" value="P:protein secretion by the type II secretion system"/>
    <property type="evidence" value="ECO:0007669"/>
    <property type="project" value="InterPro"/>
</dbReference>
<comment type="subcellular location">
    <subcellularLocation>
        <location evidence="1">Cell inner membrane</location>
        <topology evidence="1">Single-pass membrane protein</topology>
    </subcellularLocation>
</comment>
<dbReference type="InterPro" id="IPR022346">
    <property type="entry name" value="T2SS_GspH"/>
</dbReference>
<dbReference type="InterPro" id="IPR012902">
    <property type="entry name" value="N_methyl_site"/>
</dbReference>
<evidence type="ECO:0000256" key="5">
    <source>
        <dbReference type="ARBA" id="ARBA00022519"/>
    </source>
</evidence>
<keyword evidence="8 11" id="KW-0472">Membrane</keyword>
<evidence type="ECO:0000256" key="11">
    <source>
        <dbReference type="SAM" id="Phobius"/>
    </source>
</evidence>
<comment type="caution">
    <text evidence="13">The sequence shown here is derived from an EMBL/GenBank/DDBJ whole genome shotgun (WGS) entry which is preliminary data.</text>
</comment>
<keyword evidence="3" id="KW-1003">Cell membrane</keyword>